<dbReference type="InterPro" id="IPR018724">
    <property type="entry name" value="2OG-Fe_dioxygenase"/>
</dbReference>
<dbReference type="EMBL" id="QGDV01000006">
    <property type="protein sequence ID" value="PWJ64015.1"/>
    <property type="molecule type" value="Genomic_DNA"/>
</dbReference>
<sequence length="301" mass="34116">MESQLTFENALERIVEIRDRYLRDRCIFIPSAEMKELVFSLGATPSDLQALQKESDRLQPDPTLPFRRSRNGRYCFVPKDRRIYRTVQQSFVLTAEEDFVRHDSGKVRKFASVTPSTQANPAFQALLAINALITERSEVEHRAGLDYTSPKWITTAFHLRTITTPEIVGEPALEGVHQDGVDHTMTIFLGSANMVRESATTRLHCNAEVSGTQWQDENPAYILGTHQHQDPLDTLIVVDHERKHSVSAVRASDPDTPAVRDMLILFTRKPVVSTHISHEYDSDETNFDVPLTVHLPLLTTT</sequence>
<dbReference type="Gene3D" id="2.60.120.620">
    <property type="entry name" value="q2cbj1_9rhob like domain"/>
    <property type="match status" value="1"/>
</dbReference>
<dbReference type="Pfam" id="PF10014">
    <property type="entry name" value="2OG-Fe_Oxy_2"/>
    <property type="match status" value="1"/>
</dbReference>
<comment type="caution">
    <text evidence="1">The sequence shown here is derived from an EMBL/GenBank/DDBJ whole genome shotgun (WGS) entry which is preliminary data.</text>
</comment>
<name>A0ABX5LCB0_9MICO</name>
<dbReference type="Proteomes" id="UP000245674">
    <property type="component" value="Unassembled WGS sequence"/>
</dbReference>
<proteinExistence type="predicted"/>
<dbReference type="RefSeq" id="WP_202130018.1">
    <property type="nucleotide sequence ID" value="NZ_QGDV01000006.1"/>
</dbReference>
<organism evidence="1 2">
    <name type="scientific">Rathayibacter iranicus NCPPB 2253 = VKM Ac-1602</name>
    <dbReference type="NCBI Taxonomy" id="1328868"/>
    <lineage>
        <taxon>Bacteria</taxon>
        <taxon>Bacillati</taxon>
        <taxon>Actinomycetota</taxon>
        <taxon>Actinomycetes</taxon>
        <taxon>Micrococcales</taxon>
        <taxon>Microbacteriaceae</taxon>
        <taxon>Rathayibacter</taxon>
    </lineage>
</organism>
<protein>
    <recommendedName>
        <fullName evidence="3">2-oxoglutarate-Fe(II)-dependent oxygenase superfamily protein</fullName>
    </recommendedName>
</protein>
<reference evidence="1 2" key="1">
    <citation type="submission" date="2018-03" db="EMBL/GenBank/DDBJ databases">
        <title>Genomic Encyclopedia of Type Strains, Phase III (KMG-III): the genomes of soil and plant-associated and newly described type strains.</title>
        <authorList>
            <person name="Whitman W."/>
        </authorList>
    </citation>
    <scope>NUCLEOTIDE SEQUENCE [LARGE SCALE GENOMIC DNA]</scope>
    <source>
        <strain evidence="1 2">VKM Ac-1602</strain>
    </source>
</reference>
<evidence type="ECO:0000313" key="1">
    <source>
        <dbReference type="EMBL" id="PWJ64015.1"/>
    </source>
</evidence>
<evidence type="ECO:0000313" key="2">
    <source>
        <dbReference type="Proteomes" id="UP000245674"/>
    </source>
</evidence>
<keyword evidence="2" id="KW-1185">Reference proteome</keyword>
<accession>A0ABX5LCB0</accession>
<evidence type="ECO:0008006" key="3">
    <source>
        <dbReference type="Google" id="ProtNLM"/>
    </source>
</evidence>
<gene>
    <name evidence="1" type="ORF">B0H03_106143</name>
</gene>